<evidence type="ECO:0000256" key="5">
    <source>
        <dbReference type="ARBA" id="ARBA00022967"/>
    </source>
</evidence>
<keyword evidence="6 7" id="KW-0472">Membrane</keyword>
<dbReference type="InterPro" id="IPR017871">
    <property type="entry name" value="ABC_transporter-like_CS"/>
</dbReference>
<dbReference type="GO" id="GO:0043190">
    <property type="term" value="C:ATP-binding cassette (ABC) transporter complex"/>
    <property type="evidence" value="ECO:0007669"/>
    <property type="project" value="InterPro"/>
</dbReference>
<dbReference type="AlphaFoldDB" id="V2QEC4"/>
<dbReference type="GO" id="GO:0005524">
    <property type="term" value="F:ATP binding"/>
    <property type="evidence" value="ECO:0007669"/>
    <property type="project" value="UniProtKB-KW"/>
</dbReference>
<dbReference type="GO" id="GO:0015594">
    <property type="term" value="F:ABC-type putrescine transporter activity"/>
    <property type="evidence" value="ECO:0007669"/>
    <property type="project" value="InterPro"/>
</dbReference>
<dbReference type="InterPro" id="IPR013611">
    <property type="entry name" value="Transp-assoc_OB_typ2"/>
</dbReference>
<evidence type="ECO:0000256" key="6">
    <source>
        <dbReference type="ARBA" id="ARBA00023136"/>
    </source>
</evidence>
<dbReference type="SUPFAM" id="SSF50331">
    <property type="entry name" value="MOP-like"/>
    <property type="match status" value="1"/>
</dbReference>
<dbReference type="PROSITE" id="PS00211">
    <property type="entry name" value="ABC_TRANSPORTER_1"/>
    <property type="match status" value="1"/>
</dbReference>
<dbReference type="Gene3D" id="3.40.50.300">
    <property type="entry name" value="P-loop containing nucleotide triphosphate hydrolases"/>
    <property type="match status" value="1"/>
</dbReference>
<dbReference type="CDD" id="cd03300">
    <property type="entry name" value="ABC_PotA_N"/>
    <property type="match status" value="1"/>
</dbReference>
<dbReference type="NCBIfam" id="TIGR01187">
    <property type="entry name" value="potA"/>
    <property type="match status" value="1"/>
</dbReference>
<dbReference type="InterPro" id="IPR003439">
    <property type="entry name" value="ABC_transporter-like_ATP-bd"/>
</dbReference>
<organism evidence="8 9">
    <name type="scientific">Mucispirillum schaedleri ASF457</name>
    <dbReference type="NCBI Taxonomy" id="1379858"/>
    <lineage>
        <taxon>Bacteria</taxon>
        <taxon>Pseudomonadati</taxon>
        <taxon>Deferribacterota</taxon>
        <taxon>Deferribacteres</taxon>
        <taxon>Deferribacterales</taxon>
        <taxon>Mucispirillaceae</taxon>
        <taxon>Mucispirillum</taxon>
    </lineage>
</organism>
<name>V2QEC4_9BACT</name>
<gene>
    <name evidence="7 8" type="primary">potA</name>
    <name evidence="8" type="ORF">N508_000327</name>
</gene>
<dbReference type="Gene3D" id="2.40.50.100">
    <property type="match status" value="1"/>
</dbReference>
<dbReference type="PROSITE" id="PS50893">
    <property type="entry name" value="ABC_TRANSPORTER_2"/>
    <property type="match status" value="1"/>
</dbReference>
<protein>
    <recommendedName>
        <fullName evidence="7">Spermidine/putrescine import ATP-binding protein PotA</fullName>
        <ecNumber evidence="7">7.6.2.11</ecNumber>
    </recommendedName>
</protein>
<comment type="subunit">
    <text evidence="7">The complex is composed of two ATP-binding proteins (PotA), two transmembrane proteins (PotB and PotC) and a solute-binding protein (PotD).</text>
</comment>
<dbReference type="EMBL" id="CP097562">
    <property type="protein sequence ID" value="USF23271.1"/>
    <property type="molecule type" value="Genomic_DNA"/>
</dbReference>
<comment type="similarity">
    <text evidence="7">Belongs to the ABC transporter superfamily. Spermidine/putrescine importer (TC 3.A.1.11.1) family.</text>
</comment>
<proteinExistence type="inferred from homology"/>
<comment type="catalytic activity">
    <reaction evidence="7">
        <text>ATP + H2O + polyamine-[polyamine-binding protein]Side 1 = ADP + phosphate + polyamineSide 2 + [polyamine-binding protein]Side 1.</text>
        <dbReference type="EC" id="7.6.2.11"/>
    </reaction>
</comment>
<dbReference type="Proteomes" id="UP000017429">
    <property type="component" value="Chromosome"/>
</dbReference>
<dbReference type="FunFam" id="3.40.50.300:FF:000133">
    <property type="entry name" value="Spermidine/putrescine import ATP-binding protein PotA"/>
    <property type="match status" value="1"/>
</dbReference>
<reference evidence="8" key="1">
    <citation type="journal article" date="2014" name="Genome Announc.">
        <title>Draft genome sequences of the altered schaedler flora, a defined bacterial community from gnotobiotic mice.</title>
        <authorList>
            <person name="Wannemuehler M.J."/>
            <person name="Overstreet A.M."/>
            <person name="Ward D.V."/>
            <person name="Phillips G.J."/>
        </authorList>
    </citation>
    <scope>NUCLEOTIDE SEQUENCE</scope>
    <source>
        <strain evidence="8">ASF457</strain>
    </source>
</reference>
<reference evidence="8" key="2">
    <citation type="submission" date="2022-05" db="EMBL/GenBank/DDBJ databases">
        <authorList>
            <person name="Proctor A.L."/>
            <person name="Phillips G.J."/>
            <person name="Wannemuehler M.J."/>
        </authorList>
    </citation>
    <scope>NUCLEOTIDE SEQUENCE</scope>
    <source>
        <strain evidence="8">ASF457</strain>
    </source>
</reference>
<dbReference type="KEGG" id="msch:N508_000327"/>
<keyword evidence="4 7" id="KW-0067">ATP-binding</keyword>
<accession>V2QEC4</accession>
<dbReference type="SUPFAM" id="SSF52540">
    <property type="entry name" value="P-loop containing nucleoside triphosphate hydrolases"/>
    <property type="match status" value="1"/>
</dbReference>
<dbReference type="EC" id="7.6.2.11" evidence="7"/>
<evidence type="ECO:0000313" key="9">
    <source>
        <dbReference type="Proteomes" id="UP000017429"/>
    </source>
</evidence>
<dbReference type="PANTHER" id="PTHR42781">
    <property type="entry name" value="SPERMIDINE/PUTRESCINE IMPORT ATP-BINDING PROTEIN POTA"/>
    <property type="match status" value="1"/>
</dbReference>
<keyword evidence="3 7" id="KW-0547">Nucleotide-binding</keyword>
<evidence type="ECO:0000256" key="2">
    <source>
        <dbReference type="ARBA" id="ARBA00022475"/>
    </source>
</evidence>
<evidence type="ECO:0000256" key="7">
    <source>
        <dbReference type="RuleBase" id="RU364083"/>
    </source>
</evidence>
<dbReference type="InterPro" id="IPR008995">
    <property type="entry name" value="Mo/tungstate-bd_C_term_dom"/>
</dbReference>
<dbReference type="SMART" id="SM00382">
    <property type="entry name" value="AAA"/>
    <property type="match status" value="1"/>
</dbReference>
<dbReference type="InterPro" id="IPR017879">
    <property type="entry name" value="PotA_ATP-bd"/>
</dbReference>
<dbReference type="OrthoDB" id="9802264at2"/>
<dbReference type="InterPro" id="IPR003593">
    <property type="entry name" value="AAA+_ATPase"/>
</dbReference>
<reference evidence="8" key="3">
    <citation type="submission" date="2022-06" db="EMBL/GenBank/DDBJ databases">
        <title>Resources to Facilitate Use of the Altered Schaedler Flora (ASF) Mouse Model to Study Microbiome Function.</title>
        <authorList>
            <person name="Proctor A."/>
            <person name="Parvinroo S."/>
            <person name="Richie T."/>
            <person name="Jia X."/>
            <person name="Lee S.T.M."/>
            <person name="Karp P.D."/>
            <person name="Paley S."/>
            <person name="Kostic A.D."/>
            <person name="Pierre J.F."/>
            <person name="Wannemuehler M.J."/>
            <person name="Phillips G.J."/>
        </authorList>
    </citation>
    <scope>NUCLEOTIDE SEQUENCE</scope>
    <source>
        <strain evidence="8">ASF457</strain>
    </source>
</reference>
<keyword evidence="1 7" id="KW-0813">Transport</keyword>
<dbReference type="PANTHER" id="PTHR42781:SF4">
    <property type="entry name" value="SPERMIDINE_PUTRESCINE IMPORT ATP-BINDING PROTEIN POTA"/>
    <property type="match status" value="1"/>
</dbReference>
<dbReference type="NCBIfam" id="NF006987">
    <property type="entry name" value="PRK09452.1"/>
    <property type="match status" value="1"/>
</dbReference>
<evidence type="ECO:0000313" key="8">
    <source>
        <dbReference type="EMBL" id="USF23271.1"/>
    </source>
</evidence>
<keyword evidence="9" id="KW-1185">Reference proteome</keyword>
<dbReference type="InterPro" id="IPR050093">
    <property type="entry name" value="ABC_SmlMolc_Importer"/>
</dbReference>
<dbReference type="RefSeq" id="WP_023276339.1">
    <property type="nucleotide sequence ID" value="NZ_CP097562.1"/>
</dbReference>
<dbReference type="eggNOG" id="COG3842">
    <property type="taxonomic scope" value="Bacteria"/>
</dbReference>
<comment type="function">
    <text evidence="7">Part of the ABC transporter complex PotABCD involved in spermidine/putrescine import. Responsible for energy coupling to the transport system.</text>
</comment>
<dbReference type="InterPro" id="IPR027417">
    <property type="entry name" value="P-loop_NTPase"/>
</dbReference>
<evidence type="ECO:0000256" key="4">
    <source>
        <dbReference type="ARBA" id="ARBA00022840"/>
    </source>
</evidence>
<sequence length="367" mass="41440">MKQQETLVELKSICKSFDGKSILNNLDLKIYNGEFLTILGPSGCGKTTTLRLIAGFEQADSGDILLQGKRINDIPANNREVHTVFQNYALFPHMTVFDNIAFGLKMHKVPKNEITEKVMDVLRIVKLEEFIDRKPHQLSGGQQQRVALARALVNQPLVLLLDEPLSALDASLRLNMQKELKQLQRKLGITFVLVTHDREEALSMSDRVIVMNQGIIEQCGTPKNLYEEPNSIFVANFIGDVNVLNGEVLGFENNLVKAKVEGRICSIKTKKELNIGEKFTLLLRAEDMRIEKLSEYPDTEGLMVGNIETKVYKGATLDTTIKLNNGTIIKASEFFDEEYEDFDYNMNEQVSVGWVSGWEVVLKDERA</sequence>
<keyword evidence="5 7" id="KW-1278">Translocase</keyword>
<dbReference type="GO" id="GO:0016887">
    <property type="term" value="F:ATP hydrolysis activity"/>
    <property type="evidence" value="ECO:0007669"/>
    <property type="project" value="InterPro"/>
</dbReference>
<dbReference type="InterPro" id="IPR005893">
    <property type="entry name" value="PotA-like"/>
</dbReference>
<dbReference type="Pfam" id="PF00005">
    <property type="entry name" value="ABC_tran"/>
    <property type="match status" value="1"/>
</dbReference>
<evidence type="ECO:0000256" key="3">
    <source>
        <dbReference type="ARBA" id="ARBA00022741"/>
    </source>
</evidence>
<keyword evidence="2 7" id="KW-1003">Cell membrane</keyword>
<evidence type="ECO:0000256" key="1">
    <source>
        <dbReference type="ARBA" id="ARBA00022448"/>
    </source>
</evidence>
<dbReference type="Pfam" id="PF08402">
    <property type="entry name" value="TOBE_2"/>
    <property type="match status" value="1"/>
</dbReference>